<dbReference type="InterPro" id="IPR020454">
    <property type="entry name" value="DAG/PE-bd"/>
</dbReference>
<keyword evidence="11" id="KW-0677">Repeat</keyword>
<evidence type="ECO:0000259" key="23">
    <source>
        <dbReference type="PROSITE" id="PS50081"/>
    </source>
</evidence>
<dbReference type="GO" id="GO:0004674">
    <property type="term" value="F:protein serine/threonine kinase activity"/>
    <property type="evidence" value="ECO:0000318"/>
    <property type="project" value="GO_Central"/>
</dbReference>
<reference evidence="24" key="2">
    <citation type="submission" date="2022-06" db="UniProtKB">
        <authorList>
            <consortium name="EnsemblMetazoa"/>
        </authorList>
    </citation>
    <scope>IDENTIFICATION</scope>
    <source>
        <strain evidence="24">PS312</strain>
    </source>
</reference>
<dbReference type="EnsemblMetazoa" id="PPA47154.1">
    <property type="protein sequence ID" value="PPA47154.1"/>
    <property type="gene ID" value="WBGene00305015"/>
</dbReference>
<evidence type="ECO:0000256" key="2">
    <source>
        <dbReference type="ARBA" id="ARBA00004370"/>
    </source>
</evidence>
<evidence type="ECO:0000256" key="13">
    <source>
        <dbReference type="ARBA" id="ARBA00022771"/>
    </source>
</evidence>
<dbReference type="PANTHER" id="PTHR22968:SF15">
    <property type="entry name" value="SERINE_THREONINE-PROTEIN KINASE DKF-1"/>
    <property type="match status" value="1"/>
</dbReference>
<dbReference type="InterPro" id="IPR008271">
    <property type="entry name" value="Ser/Thr_kinase_AS"/>
</dbReference>
<dbReference type="GO" id="GO:0005829">
    <property type="term" value="C:cytosol"/>
    <property type="evidence" value="ECO:0000318"/>
    <property type="project" value="GO_Central"/>
</dbReference>
<dbReference type="Gene3D" id="1.10.510.10">
    <property type="entry name" value="Transferase(Phosphotransferase) domain 1"/>
    <property type="match status" value="1"/>
</dbReference>
<evidence type="ECO:0000256" key="14">
    <source>
        <dbReference type="ARBA" id="ARBA00022777"/>
    </source>
</evidence>
<evidence type="ECO:0000256" key="9">
    <source>
        <dbReference type="ARBA" id="ARBA00022679"/>
    </source>
</evidence>
<dbReference type="PROSITE" id="PS00107">
    <property type="entry name" value="PROTEIN_KINASE_ATP"/>
    <property type="match status" value="1"/>
</dbReference>
<dbReference type="GO" id="GO:0007274">
    <property type="term" value="P:neuromuscular synaptic transmission"/>
    <property type="evidence" value="ECO:0007669"/>
    <property type="project" value="EnsemblMetazoa"/>
</dbReference>
<dbReference type="EC" id="2.7.11.13" evidence="5"/>
<keyword evidence="18" id="KW-0472">Membrane</keyword>
<keyword evidence="7" id="KW-0723">Serine/threonine-protein kinase</keyword>
<evidence type="ECO:0000256" key="16">
    <source>
        <dbReference type="ARBA" id="ARBA00022840"/>
    </source>
</evidence>
<accession>A0A8R1Z8K3</accession>
<keyword evidence="17" id="KW-0460">Magnesium</keyword>
<dbReference type="GO" id="GO:0030425">
    <property type="term" value="C:dendrite"/>
    <property type="evidence" value="ECO:0007669"/>
    <property type="project" value="EnsemblMetazoa"/>
</dbReference>
<dbReference type="GO" id="GO:0008270">
    <property type="term" value="F:zinc ion binding"/>
    <property type="evidence" value="ECO:0007669"/>
    <property type="project" value="UniProtKB-KW"/>
</dbReference>
<evidence type="ECO:0000256" key="15">
    <source>
        <dbReference type="ARBA" id="ARBA00022833"/>
    </source>
</evidence>
<evidence type="ECO:0000256" key="1">
    <source>
        <dbReference type="ARBA" id="ARBA00001946"/>
    </source>
</evidence>
<dbReference type="GO" id="GO:0010628">
    <property type="term" value="P:positive regulation of gene expression"/>
    <property type="evidence" value="ECO:0007669"/>
    <property type="project" value="EnsemblMetazoa"/>
</dbReference>
<keyword evidence="6" id="KW-0963">Cytoplasm</keyword>
<gene>
    <name evidence="24" type="primary">WBGene00305015</name>
</gene>
<evidence type="ECO:0000256" key="18">
    <source>
        <dbReference type="ARBA" id="ARBA00023136"/>
    </source>
</evidence>
<dbReference type="GO" id="GO:0042307">
    <property type="term" value="P:positive regulation of protein import into nucleus"/>
    <property type="evidence" value="ECO:0007669"/>
    <property type="project" value="EnsemblMetazoa"/>
</dbReference>
<dbReference type="InterPro" id="IPR011993">
    <property type="entry name" value="PH-like_dom_sf"/>
</dbReference>
<evidence type="ECO:0000256" key="19">
    <source>
        <dbReference type="ARBA" id="ARBA00047272"/>
    </source>
</evidence>
<dbReference type="CDD" id="cd20798">
    <property type="entry name" value="C1_CeDKF1-like_rpt2"/>
    <property type="match status" value="1"/>
</dbReference>
<keyword evidence="10" id="KW-0479">Metal-binding</keyword>
<evidence type="ECO:0000256" key="20">
    <source>
        <dbReference type="PROSITE-ProRule" id="PRU10141"/>
    </source>
</evidence>
<comment type="subcellular location">
    <subcellularLocation>
        <location evidence="3">Cytoplasm</location>
    </subcellularLocation>
    <subcellularLocation>
        <location evidence="2">Membrane</location>
    </subcellularLocation>
</comment>
<dbReference type="Pfam" id="PF25525">
    <property type="entry name" value="Ubiquitin_PRKD1_N"/>
    <property type="match status" value="1"/>
</dbReference>
<dbReference type="PANTHER" id="PTHR22968">
    <property type="entry name" value="PROTEIN KINASE C, MU"/>
    <property type="match status" value="1"/>
</dbReference>
<evidence type="ECO:0000256" key="8">
    <source>
        <dbReference type="ARBA" id="ARBA00022553"/>
    </source>
</evidence>
<dbReference type="SMART" id="SM00220">
    <property type="entry name" value="S_TKc"/>
    <property type="match status" value="1"/>
</dbReference>
<evidence type="ECO:0000256" key="7">
    <source>
        <dbReference type="ARBA" id="ARBA00022527"/>
    </source>
</evidence>
<dbReference type="SMART" id="SM00233">
    <property type="entry name" value="PH"/>
    <property type="match status" value="1"/>
</dbReference>
<dbReference type="InterPro" id="IPR002219">
    <property type="entry name" value="PKC_DAG/PE"/>
</dbReference>
<feature type="domain" description="Phorbol-ester/DAG-type" evidence="23">
    <location>
        <begin position="157"/>
        <end position="207"/>
    </location>
</feature>
<comment type="similarity">
    <text evidence="4">Belongs to the protein kinase superfamily. CAMK Ser/Thr protein kinase family. PKD subfamily.</text>
</comment>
<dbReference type="PROSITE" id="PS00479">
    <property type="entry name" value="ZF_DAG_PE_1"/>
    <property type="match status" value="1"/>
</dbReference>
<evidence type="ECO:0000313" key="25">
    <source>
        <dbReference type="Proteomes" id="UP000005239"/>
    </source>
</evidence>
<keyword evidence="9" id="KW-0808">Transferase</keyword>
<dbReference type="Pfam" id="PF00130">
    <property type="entry name" value="C1_1"/>
    <property type="match status" value="2"/>
</dbReference>
<dbReference type="GO" id="GO:0004697">
    <property type="term" value="F:diacylglycerol-dependent serine/threonine kinase activity"/>
    <property type="evidence" value="ECO:0007669"/>
    <property type="project" value="UniProtKB-EC"/>
</dbReference>
<dbReference type="GO" id="GO:0005524">
    <property type="term" value="F:ATP binding"/>
    <property type="evidence" value="ECO:0007669"/>
    <property type="project" value="UniProtKB-UniRule"/>
</dbReference>
<proteinExistence type="inferred from homology"/>
<protein>
    <recommendedName>
        <fullName evidence="5">protein kinase C</fullName>
        <ecNumber evidence="5">2.7.11.13</ecNumber>
    </recommendedName>
</protein>
<dbReference type="Gene3D" id="3.30.200.20">
    <property type="entry name" value="Phosphorylase Kinase, domain 1"/>
    <property type="match status" value="1"/>
</dbReference>
<feature type="domain" description="Phorbol-ester/DAG-type" evidence="23">
    <location>
        <begin position="90"/>
        <end position="140"/>
    </location>
</feature>
<feature type="binding site" evidence="20">
    <location>
        <position position="433"/>
    </location>
    <ligand>
        <name>ATP</name>
        <dbReference type="ChEBI" id="CHEBI:30616"/>
    </ligand>
</feature>
<dbReference type="InterPro" id="IPR057764">
    <property type="entry name" value="Ubiquitin_PRKD1-3_N"/>
</dbReference>
<dbReference type="GO" id="GO:0043025">
    <property type="term" value="C:neuronal cell body"/>
    <property type="evidence" value="ECO:0007669"/>
    <property type="project" value="EnsemblMetazoa"/>
</dbReference>
<dbReference type="Proteomes" id="UP000005239">
    <property type="component" value="Unassembled WGS sequence"/>
</dbReference>
<evidence type="ECO:0000256" key="12">
    <source>
        <dbReference type="ARBA" id="ARBA00022741"/>
    </source>
</evidence>
<dbReference type="InterPro" id="IPR046349">
    <property type="entry name" value="C1-like_sf"/>
</dbReference>
<dbReference type="GO" id="GO:0002253">
    <property type="term" value="P:activation of immune response"/>
    <property type="evidence" value="ECO:0007669"/>
    <property type="project" value="EnsemblMetazoa"/>
</dbReference>
<dbReference type="AlphaFoldDB" id="A0A8R1Z8K3"/>
<keyword evidence="14" id="KW-0418">Kinase</keyword>
<dbReference type="SMART" id="SM00109">
    <property type="entry name" value="C1"/>
    <property type="match status" value="2"/>
</dbReference>
<evidence type="ECO:0000259" key="21">
    <source>
        <dbReference type="PROSITE" id="PS50003"/>
    </source>
</evidence>
<dbReference type="PROSITE" id="PS00108">
    <property type="entry name" value="PROTEIN_KINASE_ST"/>
    <property type="match status" value="1"/>
</dbReference>
<dbReference type="GO" id="GO:0007200">
    <property type="term" value="P:phospholipase C-activating G protein-coupled receptor signaling pathway"/>
    <property type="evidence" value="ECO:0000318"/>
    <property type="project" value="GO_Central"/>
</dbReference>
<feature type="domain" description="PH" evidence="21">
    <location>
        <begin position="253"/>
        <end position="381"/>
    </location>
</feature>
<dbReference type="GO" id="GO:0045202">
    <property type="term" value="C:synapse"/>
    <property type="evidence" value="ECO:0007669"/>
    <property type="project" value="GOC"/>
</dbReference>
<evidence type="ECO:0000256" key="10">
    <source>
        <dbReference type="ARBA" id="ARBA00022723"/>
    </source>
</evidence>
<keyword evidence="8" id="KW-0597">Phosphoprotein</keyword>
<dbReference type="GO" id="GO:0030424">
    <property type="term" value="C:axon"/>
    <property type="evidence" value="ECO:0007669"/>
    <property type="project" value="EnsemblMetazoa"/>
</dbReference>
<evidence type="ECO:0000259" key="22">
    <source>
        <dbReference type="PROSITE" id="PS50011"/>
    </source>
</evidence>
<dbReference type="GO" id="GO:0008340">
    <property type="term" value="P:determination of adult lifespan"/>
    <property type="evidence" value="ECO:0007669"/>
    <property type="project" value="EnsemblMetazoa"/>
</dbReference>
<dbReference type="SUPFAM" id="SSF50729">
    <property type="entry name" value="PH domain-like"/>
    <property type="match status" value="1"/>
</dbReference>
<organism evidence="24 25">
    <name type="scientific">Pristionchus pacificus</name>
    <name type="common">Parasitic nematode worm</name>
    <dbReference type="NCBI Taxonomy" id="54126"/>
    <lineage>
        <taxon>Eukaryota</taxon>
        <taxon>Metazoa</taxon>
        <taxon>Ecdysozoa</taxon>
        <taxon>Nematoda</taxon>
        <taxon>Chromadorea</taxon>
        <taxon>Rhabditida</taxon>
        <taxon>Rhabditina</taxon>
        <taxon>Diplogasteromorpha</taxon>
        <taxon>Diplogasteroidea</taxon>
        <taxon>Neodiplogasteridae</taxon>
        <taxon>Pristionchus</taxon>
    </lineage>
</organism>
<sequence>MNSISVTLRFGGTSQLLSIDRSNDQEGLEKLREIARNVTERSDLQNNQIFFFRHDVLNPQILEPLHSLNQLTNGCMVDVILVDEQTPSTPHQVQITTFKSPTFCEYCGEFLLGLLKQGVQCTKCRGNFHKKCALASRNNCTAVNDSIPSLPTTSNLPHTLSIHNFKTLTVCRVCDKMLLGIIKQGYRCRDCQVAVHKKCSHLLEDNCQLSMNAITPSLERMSVIPMEEGTEMEGDNMIPLSRLPGQAAQCRTRPIIEGWLIHFELNLPERRLRHYWILANDVITLYNEYNGDLTGSNRNRVYRVIPLAEIIVVTAYTGESVDNTFPPHALEIRTISNTVYCVGEQRKVNGDGPPSKIARQFSRSSNVTIHQWIQALRSALQPPSSRNDSPNNEPALELSQLYQVLAEQTLGSGQFGTVYGGIHRESGKEVAIKVISKDRFSKKSSGVQSLRSEVGILQAISHPGIVRLESMFETTDKIFVVMEKLTGDMLEMILSQESGKLDERSCKFLLWQILSALRYLHNKGIAHCDLKPENVLLSQQNTQFPQTKLCDFGYARFIGEQQFRKTIVGTPAYLPPEVLQKKGYNKSLDMWSVGVIIYVTLSGTFPFNDEEEVSNQIENAAFMFPRDIWSRISLDAVDLIKRLLRVEIEERLTIEETIAHSWLNSSQLISDLQDLEIRLGIQYLTV</sequence>
<comment type="catalytic activity">
    <reaction evidence="19">
        <text>L-threonyl-[protein] + ATP = O-phospho-L-threonyl-[protein] + ADP + H(+)</text>
        <dbReference type="Rhea" id="RHEA:46608"/>
        <dbReference type="Rhea" id="RHEA-COMP:11060"/>
        <dbReference type="Rhea" id="RHEA-COMP:11605"/>
        <dbReference type="ChEBI" id="CHEBI:15378"/>
        <dbReference type="ChEBI" id="CHEBI:30013"/>
        <dbReference type="ChEBI" id="CHEBI:30616"/>
        <dbReference type="ChEBI" id="CHEBI:61977"/>
        <dbReference type="ChEBI" id="CHEBI:456216"/>
        <dbReference type="EC" id="2.7.11.13"/>
    </reaction>
</comment>
<evidence type="ECO:0000256" key="11">
    <source>
        <dbReference type="ARBA" id="ARBA00022737"/>
    </source>
</evidence>
<keyword evidence="13" id="KW-0863">Zinc-finger</keyword>
<keyword evidence="25" id="KW-1185">Reference proteome</keyword>
<dbReference type="FunFam" id="1.10.510.10:FF:000571">
    <property type="entry name" value="Maternal embryonic leucine zipper kinase"/>
    <property type="match status" value="1"/>
</dbReference>
<evidence type="ECO:0000256" key="3">
    <source>
        <dbReference type="ARBA" id="ARBA00004496"/>
    </source>
</evidence>
<reference evidence="25" key="1">
    <citation type="journal article" date="2008" name="Nat. Genet.">
        <title>The Pristionchus pacificus genome provides a unique perspective on nematode lifestyle and parasitism.</title>
        <authorList>
            <person name="Dieterich C."/>
            <person name="Clifton S.W."/>
            <person name="Schuster L.N."/>
            <person name="Chinwalla A."/>
            <person name="Delehaunty K."/>
            <person name="Dinkelacker I."/>
            <person name="Fulton L."/>
            <person name="Fulton R."/>
            <person name="Godfrey J."/>
            <person name="Minx P."/>
            <person name="Mitreva M."/>
            <person name="Roeseler W."/>
            <person name="Tian H."/>
            <person name="Witte H."/>
            <person name="Yang S.P."/>
            <person name="Wilson R.K."/>
            <person name="Sommer R.J."/>
        </authorList>
    </citation>
    <scope>NUCLEOTIDE SEQUENCE [LARGE SCALE GENOMIC DNA]</scope>
    <source>
        <strain evidence="25">PS312</strain>
    </source>
</reference>
<dbReference type="Pfam" id="PF00069">
    <property type="entry name" value="Pkinase"/>
    <property type="match status" value="1"/>
</dbReference>
<comment type="cofactor">
    <cofactor evidence="1">
        <name>Mg(2+)</name>
        <dbReference type="ChEBI" id="CHEBI:18420"/>
    </cofactor>
</comment>
<dbReference type="InterPro" id="IPR011009">
    <property type="entry name" value="Kinase-like_dom_sf"/>
</dbReference>
<dbReference type="GO" id="GO:0005886">
    <property type="term" value="C:plasma membrane"/>
    <property type="evidence" value="ECO:0007669"/>
    <property type="project" value="EnsemblMetazoa"/>
</dbReference>
<evidence type="ECO:0000256" key="4">
    <source>
        <dbReference type="ARBA" id="ARBA00008582"/>
    </source>
</evidence>
<dbReference type="PRINTS" id="PR00008">
    <property type="entry name" value="DAGPEDOMAIN"/>
</dbReference>
<dbReference type="InterPro" id="IPR017441">
    <property type="entry name" value="Protein_kinase_ATP_BS"/>
</dbReference>
<dbReference type="CDD" id="cd20797">
    <property type="entry name" value="C1_CeDKF1-like_rpt1"/>
    <property type="match status" value="1"/>
</dbReference>
<dbReference type="SUPFAM" id="SSF56112">
    <property type="entry name" value="Protein kinase-like (PK-like)"/>
    <property type="match status" value="1"/>
</dbReference>
<dbReference type="SUPFAM" id="SSF57889">
    <property type="entry name" value="Cysteine-rich domain"/>
    <property type="match status" value="2"/>
</dbReference>
<evidence type="ECO:0000256" key="5">
    <source>
        <dbReference type="ARBA" id="ARBA00012429"/>
    </source>
</evidence>
<keyword evidence="16 20" id="KW-0067">ATP-binding</keyword>
<dbReference type="PROSITE" id="PS50011">
    <property type="entry name" value="PROTEIN_KINASE_DOM"/>
    <property type="match status" value="1"/>
</dbReference>
<dbReference type="InterPro" id="IPR001849">
    <property type="entry name" value="PH_domain"/>
</dbReference>
<keyword evidence="12 20" id="KW-0547">Nucleotide-binding</keyword>
<dbReference type="InterPro" id="IPR000719">
    <property type="entry name" value="Prot_kinase_dom"/>
</dbReference>
<dbReference type="Gene3D" id="2.30.29.30">
    <property type="entry name" value="Pleckstrin-homology domain (PH domain)/Phosphotyrosine-binding domain (PTB)"/>
    <property type="match status" value="1"/>
</dbReference>
<evidence type="ECO:0000256" key="6">
    <source>
        <dbReference type="ARBA" id="ARBA00022490"/>
    </source>
</evidence>
<dbReference type="GO" id="GO:0035556">
    <property type="term" value="P:intracellular signal transduction"/>
    <property type="evidence" value="ECO:0000318"/>
    <property type="project" value="GO_Central"/>
</dbReference>
<dbReference type="GO" id="GO:0050830">
    <property type="term" value="P:defense response to Gram-positive bacterium"/>
    <property type="evidence" value="ECO:0007669"/>
    <property type="project" value="EnsemblMetazoa"/>
</dbReference>
<dbReference type="PROSITE" id="PS50081">
    <property type="entry name" value="ZF_DAG_PE_2"/>
    <property type="match status" value="2"/>
</dbReference>
<dbReference type="FunFam" id="3.30.200.20:FF:000042">
    <property type="entry name" value="Aurora kinase A"/>
    <property type="match status" value="1"/>
</dbReference>
<feature type="domain" description="Protein kinase" evidence="22">
    <location>
        <begin position="404"/>
        <end position="663"/>
    </location>
</feature>
<evidence type="ECO:0000313" key="24">
    <source>
        <dbReference type="EnsemblMetazoa" id="PPA47154.1"/>
    </source>
</evidence>
<name>A0A8R1Z8K3_PRIPA</name>
<dbReference type="PROSITE" id="PS50003">
    <property type="entry name" value="PH_DOMAIN"/>
    <property type="match status" value="1"/>
</dbReference>
<dbReference type="Gene3D" id="3.30.60.20">
    <property type="match status" value="2"/>
</dbReference>
<dbReference type="GO" id="GO:0005938">
    <property type="term" value="C:cell cortex"/>
    <property type="evidence" value="ECO:0007669"/>
    <property type="project" value="EnsemblMetazoa"/>
</dbReference>
<keyword evidence="15" id="KW-0862">Zinc</keyword>
<evidence type="ECO:0000256" key="17">
    <source>
        <dbReference type="ARBA" id="ARBA00022842"/>
    </source>
</evidence>